<feature type="coiled-coil region" evidence="1">
    <location>
        <begin position="34"/>
        <end position="68"/>
    </location>
</feature>
<evidence type="ECO:0000313" key="3">
    <source>
        <dbReference type="Proteomes" id="UP000054563"/>
    </source>
</evidence>
<sequence length="187" mass="21136">MLRSNNDEHPSKLDEITWLVTELKETIAQQGQTVEALKTCCEELKADQKELIRQNASLKDEIATLKTQLHKPDQQTWALIASANRTNSQPPIPLSGTAESTTTKDKWNNPPLCICISAAPTSETIDNEESLTRYLPAEEVKTQITDTLQKNTSTEEVKIIEVETTKTDYIIWFQNETFKNTASKNEK</sequence>
<dbReference type="OrthoDB" id="4509126at2759"/>
<dbReference type="eggNOG" id="ENOG502SSM0">
    <property type="taxonomic scope" value="Eukaryota"/>
</dbReference>
<protein>
    <submittedName>
        <fullName evidence="2">Uncharacterized protein</fullName>
    </submittedName>
</protein>
<dbReference type="Proteomes" id="UP000054563">
    <property type="component" value="Unassembled WGS sequence"/>
</dbReference>
<proteinExistence type="predicted"/>
<dbReference type="STRING" id="396776.A0A0J8S0Y4"/>
<keyword evidence="1" id="KW-0175">Coiled coil</keyword>
<evidence type="ECO:0000313" key="2">
    <source>
        <dbReference type="EMBL" id="KMU91085.1"/>
    </source>
</evidence>
<dbReference type="AlphaFoldDB" id="A0A0J8S0Y4"/>
<reference evidence="3" key="1">
    <citation type="journal article" date="2010" name="Genome Res.">
        <title>Population genomic sequencing of Coccidioides fungi reveals recent hybridization and transposon control.</title>
        <authorList>
            <person name="Neafsey D.E."/>
            <person name="Barker B.M."/>
            <person name="Sharpton T.J."/>
            <person name="Stajich J.E."/>
            <person name="Park D.J."/>
            <person name="Whiston E."/>
            <person name="Hung C.-Y."/>
            <person name="McMahan C."/>
            <person name="White J."/>
            <person name="Sykes S."/>
            <person name="Heiman D."/>
            <person name="Young S."/>
            <person name="Zeng Q."/>
            <person name="Abouelleil A."/>
            <person name="Aftuck L."/>
            <person name="Bessette D."/>
            <person name="Brown A."/>
            <person name="FitzGerald M."/>
            <person name="Lui A."/>
            <person name="Macdonald J.P."/>
            <person name="Priest M."/>
            <person name="Orbach M.J."/>
            <person name="Galgiani J.N."/>
            <person name="Kirkland T.N."/>
            <person name="Cole G.T."/>
            <person name="Birren B.W."/>
            <person name="Henn M.R."/>
            <person name="Taylor J.W."/>
            <person name="Rounsley S.D."/>
        </authorList>
    </citation>
    <scope>NUCLEOTIDE SEQUENCE [LARGE SCALE GENOMIC DNA]</scope>
    <source>
        <strain evidence="3">H538.4</strain>
    </source>
</reference>
<evidence type="ECO:0000256" key="1">
    <source>
        <dbReference type="SAM" id="Coils"/>
    </source>
</evidence>
<dbReference type="VEuPathDB" id="FungiDB:CIHG_08755"/>
<organism evidence="2 3">
    <name type="scientific">Coccidioides immitis H538.4</name>
    <dbReference type="NCBI Taxonomy" id="396776"/>
    <lineage>
        <taxon>Eukaryota</taxon>
        <taxon>Fungi</taxon>
        <taxon>Dikarya</taxon>
        <taxon>Ascomycota</taxon>
        <taxon>Pezizomycotina</taxon>
        <taxon>Eurotiomycetes</taxon>
        <taxon>Eurotiomycetidae</taxon>
        <taxon>Onygenales</taxon>
        <taxon>Onygenaceae</taxon>
        <taxon>Coccidioides</taxon>
    </lineage>
</organism>
<gene>
    <name evidence="2" type="ORF">CIHG_08755</name>
</gene>
<dbReference type="EMBL" id="DS017030">
    <property type="protein sequence ID" value="KMU91085.1"/>
    <property type="molecule type" value="Genomic_DNA"/>
</dbReference>
<name>A0A0J8S0Y4_COCIT</name>
<accession>A0A0J8S0Y4</accession>